<dbReference type="Proteomes" id="UP000297649">
    <property type="component" value="Unassembled WGS sequence"/>
</dbReference>
<evidence type="ECO:0000313" key="3">
    <source>
        <dbReference type="Proteomes" id="UP000297649"/>
    </source>
</evidence>
<evidence type="ECO:0000256" key="1">
    <source>
        <dbReference type="SAM" id="MobiDB-lite"/>
    </source>
</evidence>
<reference evidence="2" key="1">
    <citation type="journal article" date="2019" name="PLoS Negl. Trop. Dis.">
        <title>Revisiting the worldwide diversity of Leptospira species in the environment.</title>
        <authorList>
            <person name="Vincent A.T."/>
            <person name="Schiettekatte O."/>
            <person name="Bourhy P."/>
            <person name="Veyrier F.J."/>
            <person name="Picardeau M."/>
        </authorList>
    </citation>
    <scope>NUCLEOTIDE SEQUENCE [LARGE SCALE GENOMIC DNA]</scope>
    <source>
        <strain evidence="2">201601109</strain>
    </source>
</reference>
<accession>A0A6H3NNX0</accession>
<sequence length="421" mass="47561">MAYLRAKSKSGQPGELGQPNTSLSNTENSTIQGTSSQTGTPSPNKTSNFVDMNTYLKNNEKQINEFADKSTSGIVNKANTIESNISDADSRFKQSVAKDTFTEDKSWLDNIFNDPSKFTKEKPNVDRFHTIRDDKWSGDTSLEDQLSGYETRKDIDYVDDRAEAFQSREGREGILKEQNKGTRYSPNLSKLDGALLQSSDTARNTFIDRGKNIQNKDLLGNLIGKEVDANNLYRDTKKKNTEFSTEAKSRFNPTYTDHKNQLTGYANEVNKNAKNRDDWATGMNMQSKPVWVPDYNYSDANGSTGTWVNMPNAVNPFELGDPMGDQEFKNKLNSQLGVDNKAYDIMRNRDSANINTVSTQEDLAKLQALNELGGEEFAQDYLDPNAYRNRSLRNFGDKTNPNLWDQIMAIDTNRRYSPSNY</sequence>
<gene>
    <name evidence="2" type="ORF">EHR08_13325</name>
</gene>
<feature type="compositionally biased region" description="Low complexity" evidence="1">
    <location>
        <begin position="29"/>
        <end position="43"/>
    </location>
</feature>
<dbReference type="EMBL" id="RQHU01000019">
    <property type="protein sequence ID" value="TGN12357.1"/>
    <property type="molecule type" value="Genomic_DNA"/>
</dbReference>
<keyword evidence="3" id="KW-1185">Reference proteome</keyword>
<feature type="compositionally biased region" description="Polar residues" evidence="1">
    <location>
        <begin position="18"/>
        <end position="28"/>
    </location>
</feature>
<dbReference type="RefSeq" id="WP_135781490.1">
    <property type="nucleotide sequence ID" value="NZ_RQHU01000019.1"/>
</dbReference>
<comment type="caution">
    <text evidence="2">The sequence shown here is derived from an EMBL/GenBank/DDBJ whole genome shotgun (WGS) entry which is preliminary data.</text>
</comment>
<name>A0A6H3NNX0_9LEPT</name>
<organism evidence="2 3">
    <name type="scientific">Leptospira bandrabouensis</name>
    <dbReference type="NCBI Taxonomy" id="2484903"/>
    <lineage>
        <taxon>Bacteria</taxon>
        <taxon>Pseudomonadati</taxon>
        <taxon>Spirochaetota</taxon>
        <taxon>Spirochaetia</taxon>
        <taxon>Leptospirales</taxon>
        <taxon>Leptospiraceae</taxon>
        <taxon>Leptospira</taxon>
    </lineage>
</organism>
<dbReference type="AlphaFoldDB" id="A0A6H3NNX0"/>
<evidence type="ECO:0000313" key="2">
    <source>
        <dbReference type="EMBL" id="TGN12357.1"/>
    </source>
</evidence>
<proteinExistence type="predicted"/>
<feature type="region of interest" description="Disordered" evidence="1">
    <location>
        <begin position="1"/>
        <end position="50"/>
    </location>
</feature>
<protein>
    <submittedName>
        <fullName evidence="2">Uncharacterized protein</fullName>
    </submittedName>
</protein>